<evidence type="ECO:0000256" key="2">
    <source>
        <dbReference type="SAM" id="Phobius"/>
    </source>
</evidence>
<feature type="transmembrane region" description="Helical" evidence="2">
    <location>
        <begin position="6"/>
        <end position="27"/>
    </location>
</feature>
<keyword evidence="2" id="KW-1133">Transmembrane helix</keyword>
<keyword evidence="2" id="KW-0812">Transmembrane</keyword>
<feature type="transmembrane region" description="Helical" evidence="2">
    <location>
        <begin position="357"/>
        <end position="372"/>
    </location>
</feature>
<feature type="transmembrane region" description="Helical" evidence="2">
    <location>
        <begin position="176"/>
        <end position="205"/>
    </location>
</feature>
<dbReference type="AlphaFoldDB" id="A0A1M5X4Y9"/>
<keyword evidence="2" id="KW-0472">Membrane</keyword>
<organism evidence="3 4">
    <name type="scientific">Pollutimonas bauzanensis</name>
    <dbReference type="NCBI Taxonomy" id="658167"/>
    <lineage>
        <taxon>Bacteria</taxon>
        <taxon>Pseudomonadati</taxon>
        <taxon>Pseudomonadota</taxon>
        <taxon>Betaproteobacteria</taxon>
        <taxon>Burkholderiales</taxon>
        <taxon>Alcaligenaceae</taxon>
        <taxon>Pollutimonas</taxon>
    </lineage>
</organism>
<gene>
    <name evidence="3" type="ORF">SAMN04488135_106136</name>
</gene>
<evidence type="ECO:0008006" key="5">
    <source>
        <dbReference type="Google" id="ProtNLM"/>
    </source>
</evidence>
<feature type="transmembrane region" description="Helical" evidence="2">
    <location>
        <begin position="77"/>
        <end position="110"/>
    </location>
</feature>
<dbReference type="Proteomes" id="UP000184226">
    <property type="component" value="Unassembled WGS sequence"/>
</dbReference>
<feature type="region of interest" description="Disordered" evidence="1">
    <location>
        <begin position="380"/>
        <end position="405"/>
    </location>
</feature>
<evidence type="ECO:0000256" key="1">
    <source>
        <dbReference type="SAM" id="MobiDB-lite"/>
    </source>
</evidence>
<reference evidence="3 4" key="1">
    <citation type="submission" date="2016-11" db="EMBL/GenBank/DDBJ databases">
        <authorList>
            <person name="Jaros S."/>
            <person name="Januszkiewicz K."/>
            <person name="Wedrychowicz H."/>
        </authorList>
    </citation>
    <scope>NUCLEOTIDE SEQUENCE [LARGE SCALE GENOMIC DNA]</scope>
    <source>
        <strain evidence="3 4">CGMCC 1.10190</strain>
    </source>
</reference>
<dbReference type="EMBL" id="FQXE01000006">
    <property type="protein sequence ID" value="SHH94578.1"/>
    <property type="molecule type" value="Genomic_DNA"/>
</dbReference>
<feature type="transmembrane region" description="Helical" evidence="2">
    <location>
        <begin position="217"/>
        <end position="235"/>
    </location>
</feature>
<accession>A0A1M5X4Y9</accession>
<keyword evidence="4" id="KW-1185">Reference proteome</keyword>
<sequence>MSLIDSPAQLASALLVYLAGLFIALAVGKRLRIPNRRSFLLYVWHSLFCVFYAVYAITNGADALVYYIKAANGEFMLSVGTGAVVSIATLFVTGLNLSFLGACLLFNIFGSIGLLAFDASLRSATADKSRLIRRFATLIVLLPSISFWSGALGKDSLAFMATGLALWAAMNMKRRALLMAGAVMVMLLVRPHIAGTMVIALTGSLVIQKKMPLPQRLLLGGLALGATAAMIPFALNYAGVGEGAGADELVSYVEQRQSVNTQGGSSIDIASMSLPLQLYSYLFRPLPFEATSVFALAASADNMILLFLFIAGGMKMLKRRKHASDSNRAFLWLYSILAWVILSMTTANLGISVRQKWMFAPMLIFLFISLLGKSRQRRQAAAPARKLPPSSGAGAGTRAATVPES</sequence>
<dbReference type="OrthoDB" id="6195545at2"/>
<name>A0A1M5X4Y9_9BURK</name>
<feature type="transmembrane region" description="Helical" evidence="2">
    <location>
        <begin position="290"/>
        <end position="310"/>
    </location>
</feature>
<proteinExistence type="predicted"/>
<protein>
    <recommendedName>
        <fullName evidence="5">Dolichyl-phosphate-mannose-protein mannosyltransferase</fullName>
    </recommendedName>
</protein>
<evidence type="ECO:0000313" key="4">
    <source>
        <dbReference type="Proteomes" id="UP000184226"/>
    </source>
</evidence>
<feature type="transmembrane region" description="Helical" evidence="2">
    <location>
        <begin position="39"/>
        <end position="57"/>
    </location>
</feature>
<feature type="transmembrane region" description="Helical" evidence="2">
    <location>
        <begin position="131"/>
        <end position="151"/>
    </location>
</feature>
<dbReference type="STRING" id="658167.SAMN04488135_106136"/>
<dbReference type="RefSeq" id="WP_073103609.1">
    <property type="nucleotide sequence ID" value="NZ_FQXE01000006.1"/>
</dbReference>
<feature type="transmembrane region" description="Helical" evidence="2">
    <location>
        <begin position="331"/>
        <end position="351"/>
    </location>
</feature>
<evidence type="ECO:0000313" key="3">
    <source>
        <dbReference type="EMBL" id="SHH94578.1"/>
    </source>
</evidence>
<feature type="compositionally biased region" description="Low complexity" evidence="1">
    <location>
        <begin position="396"/>
        <end position="405"/>
    </location>
</feature>